<feature type="binding site" evidence="8">
    <location>
        <position position="140"/>
    </location>
    <ligand>
        <name>Na(+)</name>
        <dbReference type="ChEBI" id="CHEBI:29101"/>
        <label>1</label>
    </ligand>
</feature>
<dbReference type="PROSITE" id="PS00754">
    <property type="entry name" value="NA_NEUROTRAN_SYMP_2"/>
    <property type="match status" value="1"/>
</dbReference>
<keyword evidence="5" id="KW-0769">Symport</keyword>
<feature type="binding site" evidence="8">
    <location>
        <position position="133"/>
    </location>
    <ligand>
        <name>Na(+)</name>
        <dbReference type="ChEBI" id="CHEBI:29101"/>
        <label>1</label>
    </ligand>
</feature>
<evidence type="ECO:0000256" key="3">
    <source>
        <dbReference type="ARBA" id="ARBA00022448"/>
    </source>
</evidence>
<keyword evidence="7" id="KW-0472">Membrane</keyword>
<comment type="similarity">
    <text evidence="2">Belongs to the sodium:neurotransmitter symporter (SNF) (TC 2.A.22) family.</text>
</comment>
<dbReference type="SUPFAM" id="SSF161070">
    <property type="entry name" value="SNF-like"/>
    <property type="match status" value="2"/>
</dbReference>
<dbReference type="SUPFAM" id="SSF141571">
    <property type="entry name" value="Pentapeptide repeat-like"/>
    <property type="match status" value="1"/>
</dbReference>
<feature type="binding site" evidence="8">
    <location>
        <position position="136"/>
    </location>
    <ligand>
        <name>Na(+)</name>
        <dbReference type="ChEBI" id="CHEBI:29101"/>
        <label>1</label>
    </ligand>
</feature>
<keyword evidence="4" id="KW-0812">Transmembrane</keyword>
<gene>
    <name evidence="10" type="ORF">CTOB1V02_LOCUS10600</name>
</gene>
<dbReference type="InterPro" id="IPR000175">
    <property type="entry name" value="Na/ntran_symport"/>
</dbReference>
<dbReference type="InterPro" id="IPR037272">
    <property type="entry name" value="SNS_sf"/>
</dbReference>
<feature type="binding site" evidence="8">
    <location>
        <position position="135"/>
    </location>
    <ligand>
        <name>Na(+)</name>
        <dbReference type="ChEBI" id="CHEBI:29101"/>
        <label>1</label>
    </ligand>
</feature>
<dbReference type="PANTHER" id="PTHR11616">
    <property type="entry name" value="SODIUM/CHLORIDE DEPENDENT TRANSPORTER"/>
    <property type="match status" value="1"/>
</dbReference>
<evidence type="ECO:0000256" key="7">
    <source>
        <dbReference type="ARBA" id="ARBA00023136"/>
    </source>
</evidence>
<sequence length="362" mass="38845">MRLLLGGQSGVDVLGVDVLGVDVLGVDVLGVDVLGVDVLGVDVLGVDVLGVDLLGVDLLGVDLLGVVLAMKNGTPQKGTERDESINGLQQSINGLQQPINGLQQESGDTIPLDQHEERGGWSNQCDFFLSCLGYAVGLGNVWRFPYLCYKNGGEELVVMIVAQSILSSKKPCRQNTLVVKAALSSKQSCRQSSPVVKAALSSKQPCRQSSFVVKAACRRGAFLIPYAISLVITGIPIFFLELALGQYASLGPNLLFRKLSPIFSGLGYGMLIVTILTGLYYNMIIAWTVFYLFASFTSDLPWRTCSGDWAGENCYSPDEARACLESSNGTRAFFNKTCVDIETLCSSNDNPCADPAYKGCPK</sequence>
<evidence type="ECO:0000256" key="4">
    <source>
        <dbReference type="ARBA" id="ARBA00022692"/>
    </source>
</evidence>
<evidence type="ECO:0000313" key="10">
    <source>
        <dbReference type="EMBL" id="CAD7232773.1"/>
    </source>
</evidence>
<name>A0A7R8ZV34_9CRUS</name>
<dbReference type="GO" id="GO:0046872">
    <property type="term" value="F:metal ion binding"/>
    <property type="evidence" value="ECO:0007669"/>
    <property type="project" value="UniProtKB-KW"/>
</dbReference>
<comment type="subcellular location">
    <subcellularLocation>
        <location evidence="1">Membrane</location>
        <topology evidence="1">Multi-pass membrane protein</topology>
    </subcellularLocation>
</comment>
<dbReference type="EMBL" id="OB665119">
    <property type="protein sequence ID" value="CAD7232773.1"/>
    <property type="molecule type" value="Genomic_DNA"/>
</dbReference>
<dbReference type="PANTHER" id="PTHR11616:SF240">
    <property type="entry name" value="BLOATED TUBULES, ISOFORM B-RELATED"/>
    <property type="match status" value="1"/>
</dbReference>
<feature type="disulfide bond" evidence="9">
    <location>
        <begin position="305"/>
        <end position="314"/>
    </location>
</feature>
<dbReference type="OrthoDB" id="6376486at2759"/>
<protein>
    <submittedName>
        <fullName evidence="10">Uncharacterized protein</fullName>
    </submittedName>
</protein>
<proteinExistence type="inferred from homology"/>
<keyword evidence="8" id="KW-0915">Sodium</keyword>
<evidence type="ECO:0000256" key="1">
    <source>
        <dbReference type="ARBA" id="ARBA00004141"/>
    </source>
</evidence>
<organism evidence="10">
    <name type="scientific">Cyprideis torosa</name>
    <dbReference type="NCBI Taxonomy" id="163714"/>
    <lineage>
        <taxon>Eukaryota</taxon>
        <taxon>Metazoa</taxon>
        <taxon>Ecdysozoa</taxon>
        <taxon>Arthropoda</taxon>
        <taxon>Crustacea</taxon>
        <taxon>Oligostraca</taxon>
        <taxon>Ostracoda</taxon>
        <taxon>Podocopa</taxon>
        <taxon>Podocopida</taxon>
        <taxon>Cytherocopina</taxon>
        <taxon>Cytheroidea</taxon>
        <taxon>Cytherideidae</taxon>
        <taxon>Cyprideis</taxon>
    </lineage>
</organism>
<dbReference type="GO" id="GO:0015375">
    <property type="term" value="F:glycine:sodium symporter activity"/>
    <property type="evidence" value="ECO:0007669"/>
    <property type="project" value="TreeGrafter"/>
</dbReference>
<evidence type="ECO:0000256" key="9">
    <source>
        <dbReference type="PIRSR" id="PIRSR600175-2"/>
    </source>
</evidence>
<keyword evidence="3" id="KW-0813">Transport</keyword>
<evidence type="ECO:0000256" key="2">
    <source>
        <dbReference type="ARBA" id="ARBA00006459"/>
    </source>
</evidence>
<dbReference type="Pfam" id="PF00209">
    <property type="entry name" value="SNF"/>
    <property type="match status" value="2"/>
</dbReference>
<reference evidence="10" key="1">
    <citation type="submission" date="2020-11" db="EMBL/GenBank/DDBJ databases">
        <authorList>
            <person name="Tran Van P."/>
        </authorList>
    </citation>
    <scope>NUCLEOTIDE SEQUENCE</scope>
</reference>
<dbReference type="GO" id="GO:0005886">
    <property type="term" value="C:plasma membrane"/>
    <property type="evidence" value="ECO:0007669"/>
    <property type="project" value="TreeGrafter"/>
</dbReference>
<dbReference type="AlphaFoldDB" id="A0A7R8ZV34"/>
<accession>A0A7R8ZV34</accession>
<keyword evidence="9" id="KW-1015">Disulfide bond</keyword>
<dbReference type="PROSITE" id="PS50267">
    <property type="entry name" value="NA_NEUROTRAN_SYMP_3"/>
    <property type="match status" value="1"/>
</dbReference>
<keyword evidence="8" id="KW-0479">Metal-binding</keyword>
<evidence type="ECO:0000256" key="5">
    <source>
        <dbReference type="ARBA" id="ARBA00022847"/>
    </source>
</evidence>
<keyword evidence="6" id="KW-1133">Transmembrane helix</keyword>
<evidence type="ECO:0000256" key="6">
    <source>
        <dbReference type="ARBA" id="ARBA00022989"/>
    </source>
</evidence>
<evidence type="ECO:0000256" key="8">
    <source>
        <dbReference type="PIRSR" id="PIRSR600175-1"/>
    </source>
</evidence>